<protein>
    <submittedName>
        <fullName evidence="3">Aldo/keto reductase</fullName>
    </submittedName>
</protein>
<dbReference type="InterPro" id="IPR023210">
    <property type="entry name" value="NADP_OxRdtase_dom"/>
</dbReference>
<evidence type="ECO:0000256" key="1">
    <source>
        <dbReference type="ARBA" id="ARBA00023002"/>
    </source>
</evidence>
<gene>
    <name evidence="3" type="ORF">ITX44_32915</name>
</gene>
<organism evidence="3 4">
    <name type="scientific">Actinacidiphila acididurans</name>
    <dbReference type="NCBI Taxonomy" id="2784346"/>
    <lineage>
        <taxon>Bacteria</taxon>
        <taxon>Bacillati</taxon>
        <taxon>Actinomycetota</taxon>
        <taxon>Actinomycetes</taxon>
        <taxon>Kitasatosporales</taxon>
        <taxon>Streptomycetaceae</taxon>
        <taxon>Actinacidiphila</taxon>
    </lineage>
</organism>
<dbReference type="Gene3D" id="3.20.20.100">
    <property type="entry name" value="NADP-dependent oxidoreductase domain"/>
    <property type="match status" value="1"/>
</dbReference>
<evidence type="ECO:0000313" key="4">
    <source>
        <dbReference type="Proteomes" id="UP000749040"/>
    </source>
</evidence>
<dbReference type="InterPro" id="IPR050523">
    <property type="entry name" value="AKR_Detox_Biosynth"/>
</dbReference>
<name>A0ABS2U0Y8_9ACTN</name>
<sequence>MLAYSPLASGVLSGKYSREQRNPEGSGRGALAQAQLGDRTFAIIDVLHRVAADLGCGVAAAALAWVRQQPALTSTIVGAPSLAQLEANVGSLAVTLPDDALRELDEVSTPDLNYPFPWLATIATPLQQAGAEINGVGATDYRRER</sequence>
<dbReference type="SUPFAM" id="SSF51430">
    <property type="entry name" value="NAD(P)-linked oxidoreductase"/>
    <property type="match status" value="1"/>
</dbReference>
<dbReference type="InterPro" id="IPR036812">
    <property type="entry name" value="NAD(P)_OxRdtase_dom_sf"/>
</dbReference>
<proteinExistence type="predicted"/>
<evidence type="ECO:0000259" key="2">
    <source>
        <dbReference type="Pfam" id="PF00248"/>
    </source>
</evidence>
<dbReference type="PANTHER" id="PTHR43364">
    <property type="entry name" value="NADH-SPECIFIC METHYLGLYOXAL REDUCTASE-RELATED"/>
    <property type="match status" value="1"/>
</dbReference>
<evidence type="ECO:0000313" key="3">
    <source>
        <dbReference type="EMBL" id="MBM9509267.1"/>
    </source>
</evidence>
<dbReference type="EMBL" id="JADKYB010000024">
    <property type="protein sequence ID" value="MBM9509267.1"/>
    <property type="molecule type" value="Genomic_DNA"/>
</dbReference>
<keyword evidence="4" id="KW-1185">Reference proteome</keyword>
<feature type="domain" description="NADP-dependent oxidoreductase" evidence="2">
    <location>
        <begin position="2"/>
        <end position="107"/>
    </location>
</feature>
<keyword evidence="1" id="KW-0560">Oxidoreductase</keyword>
<dbReference type="Proteomes" id="UP000749040">
    <property type="component" value="Unassembled WGS sequence"/>
</dbReference>
<comment type="caution">
    <text evidence="3">The sequence shown here is derived from an EMBL/GenBank/DDBJ whole genome shotgun (WGS) entry which is preliminary data.</text>
</comment>
<accession>A0ABS2U0Y8</accession>
<reference evidence="3 4" key="1">
    <citation type="submission" date="2021-01" db="EMBL/GenBank/DDBJ databases">
        <title>Streptomyces acididurans sp. nov., isolated from a peat swamp forest soil.</title>
        <authorList>
            <person name="Chantavorakit T."/>
            <person name="Duangmal K."/>
        </authorList>
    </citation>
    <scope>NUCLEOTIDE SEQUENCE [LARGE SCALE GENOMIC DNA]</scope>
    <source>
        <strain evidence="3 4">KK5PA1</strain>
    </source>
</reference>
<dbReference type="PANTHER" id="PTHR43364:SF4">
    <property type="entry name" value="NAD(P)-LINKED OXIDOREDUCTASE SUPERFAMILY PROTEIN"/>
    <property type="match status" value="1"/>
</dbReference>
<dbReference type="Pfam" id="PF00248">
    <property type="entry name" value="Aldo_ket_red"/>
    <property type="match status" value="1"/>
</dbReference>